<dbReference type="Pfam" id="PF20149">
    <property type="entry name" value="DUF6532"/>
    <property type="match status" value="1"/>
</dbReference>
<name>A0A0C3FW15_PILCF</name>
<sequence>MLDEHKTMMPMEIQEYTKAAVADLIEGKKFLHTGLNAAGDKAHYNNTALHSIIIAYWFGPKGIARDFPHKFKDIFPTPSMALTSALSEIVLSSFDPKMGAYKSVTLNDEHRVKIYGRYAKQCVDMLGNDYHKVFLTPILTQISKKGLETCNLANHNADTATFFVEDDDVDFSLTLPPWLNPEANLEDQWVDSNGPIAGPSDVC</sequence>
<reference evidence="3" key="2">
    <citation type="submission" date="2015-01" db="EMBL/GenBank/DDBJ databases">
        <title>Evolutionary Origins and Diversification of the Mycorrhizal Mutualists.</title>
        <authorList>
            <consortium name="DOE Joint Genome Institute"/>
            <consortium name="Mycorrhizal Genomics Consortium"/>
            <person name="Kohler A."/>
            <person name="Kuo A."/>
            <person name="Nagy L.G."/>
            <person name="Floudas D."/>
            <person name="Copeland A."/>
            <person name="Barry K.W."/>
            <person name="Cichocki N."/>
            <person name="Veneault-Fourrey C."/>
            <person name="LaButti K."/>
            <person name="Lindquist E.A."/>
            <person name="Lipzen A."/>
            <person name="Lundell T."/>
            <person name="Morin E."/>
            <person name="Murat C."/>
            <person name="Riley R."/>
            <person name="Ohm R."/>
            <person name="Sun H."/>
            <person name="Tunlid A."/>
            <person name="Henrissat B."/>
            <person name="Grigoriev I.V."/>
            <person name="Hibbett D.S."/>
            <person name="Martin F."/>
        </authorList>
    </citation>
    <scope>NUCLEOTIDE SEQUENCE [LARGE SCALE GENOMIC DNA]</scope>
    <source>
        <strain evidence="3">F 1598</strain>
    </source>
</reference>
<proteinExistence type="predicted"/>
<feature type="domain" description="DUF6532" evidence="1">
    <location>
        <begin position="14"/>
        <end position="120"/>
    </location>
</feature>
<evidence type="ECO:0000313" key="2">
    <source>
        <dbReference type="EMBL" id="KIM83714.1"/>
    </source>
</evidence>
<evidence type="ECO:0000313" key="3">
    <source>
        <dbReference type="Proteomes" id="UP000054166"/>
    </source>
</evidence>
<dbReference type="Proteomes" id="UP000054166">
    <property type="component" value="Unassembled WGS sequence"/>
</dbReference>
<dbReference type="InParanoid" id="A0A0C3FW15"/>
<reference evidence="2 3" key="1">
    <citation type="submission" date="2014-04" db="EMBL/GenBank/DDBJ databases">
        <authorList>
            <consortium name="DOE Joint Genome Institute"/>
            <person name="Kuo A."/>
            <person name="Tarkka M."/>
            <person name="Buscot F."/>
            <person name="Kohler A."/>
            <person name="Nagy L.G."/>
            <person name="Floudas D."/>
            <person name="Copeland A."/>
            <person name="Barry K.W."/>
            <person name="Cichocki N."/>
            <person name="Veneault-Fourrey C."/>
            <person name="LaButti K."/>
            <person name="Lindquist E.A."/>
            <person name="Lipzen A."/>
            <person name="Lundell T."/>
            <person name="Morin E."/>
            <person name="Murat C."/>
            <person name="Sun H."/>
            <person name="Tunlid A."/>
            <person name="Henrissat B."/>
            <person name="Grigoriev I.V."/>
            <person name="Hibbett D.S."/>
            <person name="Martin F."/>
            <person name="Nordberg H.P."/>
            <person name="Cantor M.N."/>
            <person name="Hua S.X."/>
        </authorList>
    </citation>
    <scope>NUCLEOTIDE SEQUENCE [LARGE SCALE GENOMIC DNA]</scope>
    <source>
        <strain evidence="2 3">F 1598</strain>
    </source>
</reference>
<accession>A0A0C3FW15</accession>
<dbReference type="HOGENOM" id="CLU_1349383_0_0_1"/>
<dbReference type="InterPro" id="IPR045341">
    <property type="entry name" value="DUF6532"/>
</dbReference>
<dbReference type="EMBL" id="KN832990">
    <property type="protein sequence ID" value="KIM83714.1"/>
    <property type="molecule type" value="Genomic_DNA"/>
</dbReference>
<protein>
    <recommendedName>
        <fullName evidence="1">DUF6532 domain-containing protein</fullName>
    </recommendedName>
</protein>
<gene>
    <name evidence="2" type="ORF">PILCRDRAFT_88066</name>
</gene>
<organism evidence="2 3">
    <name type="scientific">Piloderma croceum (strain F 1598)</name>
    <dbReference type="NCBI Taxonomy" id="765440"/>
    <lineage>
        <taxon>Eukaryota</taxon>
        <taxon>Fungi</taxon>
        <taxon>Dikarya</taxon>
        <taxon>Basidiomycota</taxon>
        <taxon>Agaricomycotina</taxon>
        <taxon>Agaricomycetes</taxon>
        <taxon>Agaricomycetidae</taxon>
        <taxon>Atheliales</taxon>
        <taxon>Atheliaceae</taxon>
        <taxon>Piloderma</taxon>
    </lineage>
</organism>
<dbReference type="STRING" id="765440.A0A0C3FW15"/>
<keyword evidence="3" id="KW-1185">Reference proteome</keyword>
<evidence type="ECO:0000259" key="1">
    <source>
        <dbReference type="Pfam" id="PF20149"/>
    </source>
</evidence>
<dbReference type="AlphaFoldDB" id="A0A0C3FW15"/>